<reference evidence="13" key="1">
    <citation type="submission" date="2025-08" db="UniProtKB">
        <authorList>
            <consortium name="RefSeq"/>
        </authorList>
    </citation>
    <scope>IDENTIFICATION</scope>
    <source>
        <tissue evidence="13">Testes</tissue>
    </source>
</reference>
<dbReference type="SMART" id="SM00430">
    <property type="entry name" value="HOLI"/>
    <property type="match status" value="1"/>
</dbReference>
<evidence type="ECO:0000256" key="8">
    <source>
        <dbReference type="ARBA" id="ARBA00023163"/>
    </source>
</evidence>
<keyword evidence="12" id="KW-1185">Reference proteome</keyword>
<name>A0ABM0LWB3_SACKO</name>
<evidence type="ECO:0000256" key="10">
    <source>
        <dbReference type="SAM" id="MobiDB-lite"/>
    </source>
</evidence>
<dbReference type="PROSITE" id="PS51843">
    <property type="entry name" value="NR_LBD"/>
    <property type="match status" value="1"/>
</dbReference>
<evidence type="ECO:0000256" key="2">
    <source>
        <dbReference type="ARBA" id="ARBA00008092"/>
    </source>
</evidence>
<gene>
    <name evidence="13" type="primary">LOC102804755</name>
</gene>
<accession>A0ABM0LWB3</accession>
<comment type="similarity">
    <text evidence="2">Belongs to the nuclear hormone receptor family. NR1 subfamily.</text>
</comment>
<dbReference type="GeneID" id="102804755"/>
<sequence length="361" mass="40709">MSKRQREKVFKELEKLDIQRIKRESEPDVRATELSTSSPSRTSPVMKSQGHSQPMRSPLSMSSVYTFPSQPMQSSPTTVPVSLHQTPTSTLAHHPPSVASGPLNIDPRQAELDQLTTAVTISHHQTCIYSPAQLSAMRASAEDSLKVKSEPSWTKDEVWLKMAEYLTSHMTRIIHFAKMIPGFLNFCQEDQIVLIKSGGLEVILIRLGRLFDVTTGTFPMWDGNFTLEHLKNLAGVISHDCFFESMFDLARNISSLSLSEEEIALFSAVVLITGDRQGLRDRRSIEQLQEKILECFTKILHRNHPKEPGLLAKVLMFMPTLRTISTSYAELMNRALQENPHLQFPALHVELFSDIPEQDAS</sequence>
<dbReference type="Gene3D" id="1.10.565.10">
    <property type="entry name" value="Retinoid X Receptor"/>
    <property type="match status" value="1"/>
</dbReference>
<evidence type="ECO:0000256" key="1">
    <source>
        <dbReference type="ARBA" id="ARBA00004123"/>
    </source>
</evidence>
<evidence type="ECO:0000256" key="9">
    <source>
        <dbReference type="ARBA" id="ARBA00023170"/>
    </source>
</evidence>
<keyword evidence="8" id="KW-0804">Transcription</keyword>
<dbReference type="RefSeq" id="XP_006812054.1">
    <property type="nucleotide sequence ID" value="XM_006811991.1"/>
</dbReference>
<protein>
    <submittedName>
        <fullName evidence="13">Nuclear receptor ROR-beta-like</fullName>
    </submittedName>
</protein>
<evidence type="ECO:0000256" key="7">
    <source>
        <dbReference type="ARBA" id="ARBA00023125"/>
    </source>
</evidence>
<dbReference type="InterPro" id="IPR001723">
    <property type="entry name" value="Nuclear_hrmn_rcpt"/>
</dbReference>
<dbReference type="InterPro" id="IPR035500">
    <property type="entry name" value="NHR-like_dom_sf"/>
</dbReference>
<dbReference type="Proteomes" id="UP000694865">
    <property type="component" value="Unplaced"/>
</dbReference>
<keyword evidence="6" id="KW-0805">Transcription regulation</keyword>
<dbReference type="PRINTS" id="PR00546">
    <property type="entry name" value="THYROIDHORMR"/>
</dbReference>
<evidence type="ECO:0000313" key="13">
    <source>
        <dbReference type="RefSeq" id="XP_006812054.1"/>
    </source>
</evidence>
<evidence type="ECO:0000256" key="4">
    <source>
        <dbReference type="ARBA" id="ARBA00022771"/>
    </source>
</evidence>
<keyword evidence="5" id="KW-0862">Zinc</keyword>
<feature type="compositionally biased region" description="Polar residues" evidence="10">
    <location>
        <begin position="33"/>
        <end position="91"/>
    </location>
</feature>
<dbReference type="Pfam" id="PF00104">
    <property type="entry name" value="Hormone_recep"/>
    <property type="match status" value="1"/>
</dbReference>
<dbReference type="InterPro" id="IPR001728">
    <property type="entry name" value="ThyrH_rcpt"/>
</dbReference>
<keyword evidence="7" id="KW-0238">DNA-binding</keyword>
<dbReference type="PANTHER" id="PTHR45805:SF2">
    <property type="entry name" value="NUCLEAR HORMONE RECEPTOR HR3-RELATED"/>
    <property type="match status" value="1"/>
</dbReference>
<evidence type="ECO:0000256" key="5">
    <source>
        <dbReference type="ARBA" id="ARBA00022833"/>
    </source>
</evidence>
<evidence type="ECO:0000256" key="6">
    <source>
        <dbReference type="ARBA" id="ARBA00023015"/>
    </source>
</evidence>
<dbReference type="InterPro" id="IPR000536">
    <property type="entry name" value="Nucl_hrmn_rcpt_lig-bd"/>
</dbReference>
<keyword evidence="9" id="KW-0675">Receptor</keyword>
<dbReference type="PANTHER" id="PTHR45805">
    <property type="entry name" value="NUCLEAR HORMONE RECEPTOR HR3-RELATED"/>
    <property type="match status" value="1"/>
</dbReference>
<keyword evidence="3" id="KW-0479">Metal-binding</keyword>
<organism evidence="12 13">
    <name type="scientific">Saccoglossus kowalevskii</name>
    <name type="common">Acorn worm</name>
    <dbReference type="NCBI Taxonomy" id="10224"/>
    <lineage>
        <taxon>Eukaryota</taxon>
        <taxon>Metazoa</taxon>
        <taxon>Hemichordata</taxon>
        <taxon>Enteropneusta</taxon>
        <taxon>Harrimaniidae</taxon>
        <taxon>Saccoglossus</taxon>
    </lineage>
</organism>
<feature type="compositionally biased region" description="Basic and acidic residues" evidence="10">
    <location>
        <begin position="18"/>
        <end position="31"/>
    </location>
</feature>
<evidence type="ECO:0000256" key="3">
    <source>
        <dbReference type="ARBA" id="ARBA00022723"/>
    </source>
</evidence>
<evidence type="ECO:0000259" key="11">
    <source>
        <dbReference type="PROSITE" id="PS51843"/>
    </source>
</evidence>
<evidence type="ECO:0000313" key="12">
    <source>
        <dbReference type="Proteomes" id="UP000694865"/>
    </source>
</evidence>
<keyword evidence="4" id="KW-0863">Zinc-finger</keyword>
<dbReference type="PRINTS" id="PR00398">
    <property type="entry name" value="STRDHORMONER"/>
</dbReference>
<feature type="region of interest" description="Disordered" evidence="10">
    <location>
        <begin position="18"/>
        <end position="93"/>
    </location>
</feature>
<comment type="subcellular location">
    <subcellularLocation>
        <location evidence="1">Nucleus</location>
    </subcellularLocation>
</comment>
<dbReference type="SUPFAM" id="SSF48508">
    <property type="entry name" value="Nuclear receptor ligand-binding domain"/>
    <property type="match status" value="1"/>
</dbReference>
<feature type="domain" description="NR LBD" evidence="11">
    <location>
        <begin position="111"/>
        <end position="354"/>
    </location>
</feature>
<proteinExistence type="inferred from homology"/>